<evidence type="ECO:0000313" key="11">
    <source>
        <dbReference type="EMBL" id="TFK80403.1"/>
    </source>
</evidence>
<feature type="transmembrane region" description="Helical" evidence="9">
    <location>
        <begin position="173"/>
        <end position="196"/>
    </location>
</feature>
<sequence>MSSSPDSVFAPKLHFTDGRPPGLAPASESTNSPNRTSTRGDSTNLPIPITSTRSTNRSSSSSRPSLLQQLTKPEHRVGRNPSLKEGLKAIVLSSWWNILLVFVPISWACSLALDVNDSKSRVMTFVFAFLALVPLTQLLAFATDELSIRVGHFLAELLHITLVIALSQCQIQVVQASLIGSILSNLLFVVGLCFFAGGMRFSEQGFGVRTTKLHSSLLVIFAIALLLPASFNVTAAIPAGDFRKAVILSLSRGAAVILMILYGCFLVFQLFSHKSLYNEKHDDVLATSFYDASRNSTLKKVVAKSSSVSSRGPQRRASVVHSLAASATSTGEGDGPDEAEVEEIELPMMSVPLTVVLLVIVAVIVGVTAKFLVDSIDRLTEAGHVSKEFIGLMLPLALGNIGTSAVTMSVKDKVMLSLHIAIGSSIQMALLIIPFLVTLGWAMHKPMSLLFDPFQSIVLSLSVLVVNDAVQGGTSNWMEGMVLLCLYMILTVVFWYYPGTFVCSPCTVDIIFPCCMQESPNCPED</sequence>
<keyword evidence="12" id="KW-1185">Reference proteome</keyword>
<dbReference type="EMBL" id="ML211780">
    <property type="protein sequence ID" value="TFK80403.1"/>
    <property type="molecule type" value="Genomic_DNA"/>
</dbReference>
<dbReference type="GO" id="GO:0006874">
    <property type="term" value="P:intracellular calcium ion homeostasis"/>
    <property type="evidence" value="ECO:0007669"/>
    <property type="project" value="TreeGrafter"/>
</dbReference>
<evidence type="ECO:0000256" key="6">
    <source>
        <dbReference type="ARBA" id="ARBA00023065"/>
    </source>
</evidence>
<organism evidence="11 12">
    <name type="scientific">Polyporus arcularius HHB13444</name>
    <dbReference type="NCBI Taxonomy" id="1314778"/>
    <lineage>
        <taxon>Eukaryota</taxon>
        <taxon>Fungi</taxon>
        <taxon>Dikarya</taxon>
        <taxon>Basidiomycota</taxon>
        <taxon>Agaricomycotina</taxon>
        <taxon>Agaricomycetes</taxon>
        <taxon>Polyporales</taxon>
        <taxon>Polyporaceae</taxon>
        <taxon>Polyporus</taxon>
    </lineage>
</organism>
<dbReference type="InterPro" id="IPR044880">
    <property type="entry name" value="NCX_ion-bd_dom_sf"/>
</dbReference>
<feature type="transmembrane region" description="Helical" evidence="9">
    <location>
        <begin position="245"/>
        <end position="271"/>
    </location>
</feature>
<dbReference type="PANTHER" id="PTHR31503:SF20">
    <property type="entry name" value="CA(2+)_H(+) EXCHANGER, PUTATIVE (EUROFUNG)-RELATED"/>
    <property type="match status" value="1"/>
</dbReference>
<feature type="transmembrane region" description="Helical" evidence="9">
    <location>
        <begin position="89"/>
        <end position="113"/>
    </location>
</feature>
<keyword evidence="7 9" id="KW-0472">Membrane</keyword>
<feature type="transmembrane region" description="Helical" evidence="9">
    <location>
        <begin position="420"/>
        <end position="442"/>
    </location>
</feature>
<dbReference type="Gene3D" id="1.20.1420.30">
    <property type="entry name" value="NCX, central ion-binding region"/>
    <property type="match status" value="2"/>
</dbReference>
<proteinExistence type="inferred from homology"/>
<dbReference type="PANTHER" id="PTHR31503">
    <property type="entry name" value="VACUOLAR CALCIUM ION TRANSPORTER"/>
    <property type="match status" value="1"/>
</dbReference>
<accession>A0A5C3P3R8</accession>
<evidence type="ECO:0000256" key="7">
    <source>
        <dbReference type="ARBA" id="ARBA00023136"/>
    </source>
</evidence>
<keyword evidence="3" id="KW-0813">Transport</keyword>
<dbReference type="STRING" id="1314778.A0A5C3P3R8"/>
<dbReference type="AlphaFoldDB" id="A0A5C3P3R8"/>
<dbReference type="InterPro" id="IPR004713">
    <property type="entry name" value="CaH_exchang"/>
</dbReference>
<keyword evidence="4 9" id="KW-0812">Transmembrane</keyword>
<dbReference type="InterPro" id="IPR004837">
    <property type="entry name" value="NaCa_Exmemb"/>
</dbReference>
<evidence type="ECO:0000256" key="3">
    <source>
        <dbReference type="ARBA" id="ARBA00022448"/>
    </source>
</evidence>
<dbReference type="Proteomes" id="UP000308197">
    <property type="component" value="Unassembled WGS sequence"/>
</dbReference>
<evidence type="ECO:0000256" key="4">
    <source>
        <dbReference type="ARBA" id="ARBA00022692"/>
    </source>
</evidence>
<evidence type="ECO:0000256" key="1">
    <source>
        <dbReference type="ARBA" id="ARBA00004127"/>
    </source>
</evidence>
<feature type="compositionally biased region" description="Low complexity" evidence="8">
    <location>
        <begin position="50"/>
        <end position="65"/>
    </location>
</feature>
<dbReference type="Pfam" id="PF01699">
    <property type="entry name" value="Na_Ca_ex"/>
    <property type="match status" value="2"/>
</dbReference>
<comment type="subcellular location">
    <subcellularLocation>
        <location evidence="1">Endomembrane system</location>
        <topology evidence="1">Multi-pass membrane protein</topology>
    </subcellularLocation>
</comment>
<evidence type="ECO:0000313" key="12">
    <source>
        <dbReference type="Proteomes" id="UP000308197"/>
    </source>
</evidence>
<feature type="region of interest" description="Disordered" evidence="8">
    <location>
        <begin position="1"/>
        <end position="78"/>
    </location>
</feature>
<keyword evidence="6" id="KW-0406">Ion transport</keyword>
<reference evidence="11 12" key="1">
    <citation type="journal article" date="2019" name="Nat. Ecol. Evol.">
        <title>Megaphylogeny resolves global patterns of mushroom evolution.</title>
        <authorList>
            <person name="Varga T."/>
            <person name="Krizsan K."/>
            <person name="Foldi C."/>
            <person name="Dima B."/>
            <person name="Sanchez-Garcia M."/>
            <person name="Sanchez-Ramirez S."/>
            <person name="Szollosi G.J."/>
            <person name="Szarkandi J.G."/>
            <person name="Papp V."/>
            <person name="Albert L."/>
            <person name="Andreopoulos W."/>
            <person name="Angelini C."/>
            <person name="Antonin V."/>
            <person name="Barry K.W."/>
            <person name="Bougher N.L."/>
            <person name="Buchanan P."/>
            <person name="Buyck B."/>
            <person name="Bense V."/>
            <person name="Catcheside P."/>
            <person name="Chovatia M."/>
            <person name="Cooper J."/>
            <person name="Damon W."/>
            <person name="Desjardin D."/>
            <person name="Finy P."/>
            <person name="Geml J."/>
            <person name="Haridas S."/>
            <person name="Hughes K."/>
            <person name="Justo A."/>
            <person name="Karasinski D."/>
            <person name="Kautmanova I."/>
            <person name="Kiss B."/>
            <person name="Kocsube S."/>
            <person name="Kotiranta H."/>
            <person name="LaButti K.M."/>
            <person name="Lechner B.E."/>
            <person name="Liimatainen K."/>
            <person name="Lipzen A."/>
            <person name="Lukacs Z."/>
            <person name="Mihaltcheva S."/>
            <person name="Morgado L.N."/>
            <person name="Niskanen T."/>
            <person name="Noordeloos M.E."/>
            <person name="Ohm R.A."/>
            <person name="Ortiz-Santana B."/>
            <person name="Ovrebo C."/>
            <person name="Racz N."/>
            <person name="Riley R."/>
            <person name="Savchenko A."/>
            <person name="Shiryaev A."/>
            <person name="Soop K."/>
            <person name="Spirin V."/>
            <person name="Szebenyi C."/>
            <person name="Tomsovsky M."/>
            <person name="Tulloss R.E."/>
            <person name="Uehling J."/>
            <person name="Grigoriev I.V."/>
            <person name="Vagvolgyi C."/>
            <person name="Papp T."/>
            <person name="Martin F.M."/>
            <person name="Miettinen O."/>
            <person name="Hibbett D.S."/>
            <person name="Nagy L.G."/>
        </authorList>
    </citation>
    <scope>NUCLEOTIDE SEQUENCE [LARGE SCALE GENOMIC DNA]</scope>
    <source>
        <strain evidence="11 12">HHB13444</strain>
    </source>
</reference>
<evidence type="ECO:0000256" key="5">
    <source>
        <dbReference type="ARBA" id="ARBA00022989"/>
    </source>
</evidence>
<evidence type="ECO:0000256" key="9">
    <source>
        <dbReference type="SAM" id="Phobius"/>
    </source>
</evidence>
<feature type="domain" description="Sodium/calcium exchanger membrane region" evidence="10">
    <location>
        <begin position="355"/>
        <end position="495"/>
    </location>
</feature>
<feature type="transmembrane region" description="Helical" evidence="9">
    <location>
        <begin position="389"/>
        <end position="408"/>
    </location>
</feature>
<dbReference type="GO" id="GO:0000329">
    <property type="term" value="C:fungal-type vacuole membrane"/>
    <property type="evidence" value="ECO:0007669"/>
    <property type="project" value="TreeGrafter"/>
</dbReference>
<feature type="transmembrane region" description="Helical" evidence="9">
    <location>
        <begin position="477"/>
        <end position="497"/>
    </location>
</feature>
<protein>
    <recommendedName>
        <fullName evidence="10">Sodium/calcium exchanger membrane region domain-containing protein</fullName>
    </recommendedName>
</protein>
<dbReference type="GO" id="GO:0015369">
    <property type="term" value="F:calcium:proton antiporter activity"/>
    <property type="evidence" value="ECO:0007669"/>
    <property type="project" value="TreeGrafter"/>
</dbReference>
<feature type="transmembrane region" description="Helical" evidence="9">
    <location>
        <begin position="217"/>
        <end position="239"/>
    </location>
</feature>
<name>A0A5C3P3R8_9APHY</name>
<feature type="transmembrane region" description="Helical" evidence="9">
    <location>
        <begin position="351"/>
        <end position="369"/>
    </location>
</feature>
<keyword evidence="5 9" id="KW-1133">Transmembrane helix</keyword>
<evidence type="ECO:0000256" key="8">
    <source>
        <dbReference type="SAM" id="MobiDB-lite"/>
    </source>
</evidence>
<gene>
    <name evidence="11" type="ORF">K466DRAFT_503946</name>
</gene>
<dbReference type="GO" id="GO:0012505">
    <property type="term" value="C:endomembrane system"/>
    <property type="evidence" value="ECO:0007669"/>
    <property type="project" value="UniProtKB-SubCell"/>
</dbReference>
<feature type="transmembrane region" description="Helical" evidence="9">
    <location>
        <begin position="125"/>
        <end position="143"/>
    </location>
</feature>
<feature type="compositionally biased region" description="Polar residues" evidence="8">
    <location>
        <begin position="27"/>
        <end position="45"/>
    </location>
</feature>
<comment type="similarity">
    <text evidence="2">Belongs to the Ca(2+):cation antiporter (CaCA) (TC 2.A.19) family.</text>
</comment>
<dbReference type="InParanoid" id="A0A5C3P3R8"/>
<evidence type="ECO:0000256" key="2">
    <source>
        <dbReference type="ARBA" id="ARBA00008170"/>
    </source>
</evidence>
<evidence type="ECO:0000259" key="10">
    <source>
        <dbReference type="Pfam" id="PF01699"/>
    </source>
</evidence>
<feature type="domain" description="Sodium/calcium exchanger membrane region" evidence="10">
    <location>
        <begin position="160"/>
        <end position="270"/>
    </location>
</feature>